<keyword evidence="5 7" id="KW-0560">Oxidoreductase</keyword>
<keyword evidence="7" id="KW-0350">Heme biosynthesis</keyword>
<dbReference type="InterPro" id="IPR001260">
    <property type="entry name" value="Coprogen_oxidase_aer"/>
</dbReference>
<dbReference type="PANTHER" id="PTHR10755">
    <property type="entry name" value="COPROPORPHYRINOGEN III OXIDASE, MITOCHONDRIAL"/>
    <property type="match status" value="1"/>
</dbReference>
<dbReference type="NCBIfam" id="NF003727">
    <property type="entry name" value="PRK05330.1"/>
    <property type="match status" value="1"/>
</dbReference>
<dbReference type="GO" id="GO:0015995">
    <property type="term" value="P:chlorophyll biosynthetic process"/>
    <property type="evidence" value="ECO:0007669"/>
    <property type="project" value="UniProtKB-UniRule"/>
</dbReference>
<comment type="subunit">
    <text evidence="3 7">Homodimer.</text>
</comment>
<keyword evidence="7" id="KW-0479">Metal-binding</keyword>
<evidence type="ECO:0000313" key="9">
    <source>
        <dbReference type="Proteomes" id="UP000500857"/>
    </source>
</evidence>
<dbReference type="PANTHER" id="PTHR10755:SF0">
    <property type="entry name" value="OXYGEN-DEPENDENT COPROPORPHYRINOGEN-III OXIDASE, MITOCHONDRIAL"/>
    <property type="match status" value="1"/>
</dbReference>
<dbReference type="GO" id="GO:0006782">
    <property type="term" value="P:protoporphyrinogen IX biosynthetic process"/>
    <property type="evidence" value="ECO:0007669"/>
    <property type="project" value="UniProtKB-UniRule"/>
</dbReference>
<dbReference type="InterPro" id="IPR036406">
    <property type="entry name" value="Coprogen_oxidase_aer_sf"/>
</dbReference>
<keyword evidence="6 7" id="KW-0627">Porphyrin biosynthesis</keyword>
<dbReference type="EMBL" id="CP051167">
    <property type="protein sequence ID" value="QIZ71285.1"/>
    <property type="molecule type" value="Genomic_DNA"/>
</dbReference>
<dbReference type="GO" id="GO:0046872">
    <property type="term" value="F:metal ion binding"/>
    <property type="evidence" value="ECO:0007669"/>
    <property type="project" value="UniProtKB-KW"/>
</dbReference>
<evidence type="ECO:0000256" key="5">
    <source>
        <dbReference type="ARBA" id="ARBA00023002"/>
    </source>
</evidence>
<comment type="caution">
    <text evidence="7">Lacks conserved residue(s) required for the propagation of feature annotation.</text>
</comment>
<dbReference type="EC" id="1.3.3.3" evidence="7"/>
<comment type="catalytic activity">
    <reaction evidence="7">
        <text>coproporphyrinogen III + O2 + 2 H(+) = protoporphyrinogen IX + 2 CO2 + 2 H2O</text>
        <dbReference type="Rhea" id="RHEA:18257"/>
        <dbReference type="ChEBI" id="CHEBI:15377"/>
        <dbReference type="ChEBI" id="CHEBI:15378"/>
        <dbReference type="ChEBI" id="CHEBI:15379"/>
        <dbReference type="ChEBI" id="CHEBI:16526"/>
        <dbReference type="ChEBI" id="CHEBI:57307"/>
        <dbReference type="ChEBI" id="CHEBI:57309"/>
        <dbReference type="EC" id="1.3.3.3"/>
    </reaction>
</comment>
<feature type="binding site" evidence="7">
    <location>
        <position position="157"/>
    </location>
    <ligand>
        <name>a divalent metal cation</name>
        <dbReference type="ChEBI" id="CHEBI:60240"/>
    </ligand>
</feature>
<sequence length="347" mass="40141">MTVSSTSEAIDTQFLPPADSRDRISQFMRSLQDSICHGLEQLDGVSTFKEDSWERPEGGGGRSRVIRDGGIFEQGGVNFSEVWGKQLPPSILKQRPEAEGHGFYATGTSMVLHPRNPYIPTVHLNYRYFEAGPVWWFGGGADLTPYYPFAEDAAHFHQTLKAACDRHDREYYPVFKRWCDEYFYLKHRDEARGIGGIFFDYQDGRGQLYRGPDPDGLAAQYSQKLGEIEPRDWESLFGFIRDCGDAFLPAYRPIVERRRSMEYGDRERNFQLYRRGRYVEFNLVYDRGTIFGLQTNGRTESILMSLPPLVRWEYGYQPEANTPEAELYETFLKPQNWSEWTASTSKV</sequence>
<accession>A0A6H1TY07</accession>
<feature type="region of interest" description="Important for dimerization" evidence="7">
    <location>
        <begin position="278"/>
        <end position="313"/>
    </location>
</feature>
<comment type="similarity">
    <text evidence="2 7">Belongs to the aerobic coproporphyrinogen-III oxidase family.</text>
</comment>
<keyword evidence="9" id="KW-1185">Reference proteome</keyword>
<feature type="binding site" evidence="7">
    <location>
        <position position="123"/>
    </location>
    <ligand>
        <name>a divalent metal cation</name>
        <dbReference type="ChEBI" id="CHEBI:60240"/>
    </ligand>
</feature>
<dbReference type="GO" id="GO:0005737">
    <property type="term" value="C:cytoplasm"/>
    <property type="evidence" value="ECO:0007669"/>
    <property type="project" value="UniProtKB-SubCell"/>
</dbReference>
<dbReference type="GO" id="GO:0004109">
    <property type="term" value="F:coproporphyrinogen oxidase activity"/>
    <property type="evidence" value="ECO:0007669"/>
    <property type="project" value="UniProtKB-UniRule"/>
</dbReference>
<gene>
    <name evidence="7 8" type="primary">hemF</name>
    <name evidence="8" type="ORF">HCG48_12395</name>
</gene>
<feature type="binding site" evidence="7">
    <location>
        <begin position="125"/>
        <end position="127"/>
    </location>
    <ligand>
        <name>substrate</name>
    </ligand>
</feature>
<dbReference type="FunFam" id="3.40.1500.10:FF:000007">
    <property type="entry name" value="Oxygen-dependent coproporphyrinogen-III oxidase"/>
    <property type="match status" value="1"/>
</dbReference>
<evidence type="ECO:0000313" key="8">
    <source>
        <dbReference type="EMBL" id="QIZ71285.1"/>
    </source>
</evidence>
<dbReference type="RefSeq" id="WP_168569438.1">
    <property type="nucleotide sequence ID" value="NZ_CP051167.1"/>
</dbReference>
<proteinExistence type="inferred from homology"/>
<reference evidence="8 9" key="1">
    <citation type="submission" date="2020-04" db="EMBL/GenBank/DDBJ databases">
        <authorList>
            <person name="Basu S."/>
            <person name="Maruthanayagam V."/>
            <person name="Chakraborty S."/>
            <person name="Pramanik A."/>
            <person name="Mukherjee J."/>
            <person name="Brink B."/>
        </authorList>
    </citation>
    <scope>NUCLEOTIDE SEQUENCE [LARGE SCALE GENOMIC DNA]</scope>
    <source>
        <strain evidence="8 9">AP17</strain>
    </source>
</reference>
<dbReference type="AlphaFoldDB" id="A0A6H1TY07"/>
<dbReference type="KEGG" id="oxy:HCG48_12395"/>
<organism evidence="8 9">
    <name type="scientific">Oxynema aestuarii AP17</name>
    <dbReference type="NCBI Taxonomy" id="2064643"/>
    <lineage>
        <taxon>Bacteria</taxon>
        <taxon>Bacillati</taxon>
        <taxon>Cyanobacteriota</taxon>
        <taxon>Cyanophyceae</taxon>
        <taxon>Oscillatoriophycideae</taxon>
        <taxon>Oscillatoriales</taxon>
        <taxon>Oscillatoriaceae</taxon>
        <taxon>Oxynema</taxon>
        <taxon>Oxynema aestuarii</taxon>
    </lineage>
</organism>
<evidence type="ECO:0000256" key="7">
    <source>
        <dbReference type="HAMAP-Rule" id="MF_00333"/>
    </source>
</evidence>
<feature type="binding site" evidence="7">
    <location>
        <position position="109"/>
    </location>
    <ligand>
        <name>substrate</name>
    </ligand>
</feature>
<evidence type="ECO:0000256" key="2">
    <source>
        <dbReference type="ARBA" id="ARBA00010644"/>
    </source>
</evidence>
<protein>
    <recommendedName>
        <fullName evidence="7">Oxygen-dependent coproporphyrinogen-III oxidase</fullName>
        <shortName evidence="7">CPO</shortName>
        <shortName evidence="7">Coprogen oxidase</shortName>
        <shortName evidence="7">Coproporphyrinogenase</shortName>
        <ecNumber evidence="7">1.3.3.3</ecNumber>
    </recommendedName>
</protein>
<dbReference type="PIRSF" id="PIRSF000166">
    <property type="entry name" value="Coproporphyri_ox"/>
    <property type="match status" value="1"/>
</dbReference>
<dbReference type="Pfam" id="PF01218">
    <property type="entry name" value="Coprogen_oxidas"/>
    <property type="match status" value="1"/>
</dbReference>
<dbReference type="PROSITE" id="PS01021">
    <property type="entry name" value="COPROGEN_OXIDASE"/>
    <property type="match status" value="1"/>
</dbReference>
<dbReference type="PRINTS" id="PR00073">
    <property type="entry name" value="COPRGNOXDASE"/>
</dbReference>
<dbReference type="SUPFAM" id="SSF102886">
    <property type="entry name" value="Coproporphyrinogen III oxidase"/>
    <property type="match status" value="1"/>
</dbReference>
<feature type="binding site" evidence="7">
    <location>
        <position position="187"/>
    </location>
    <ligand>
        <name>a divalent metal cation</name>
        <dbReference type="ChEBI" id="CHEBI:60240"/>
    </ligand>
</feature>
<dbReference type="Gene3D" id="3.40.1500.10">
    <property type="entry name" value="Coproporphyrinogen III oxidase, aerobic"/>
    <property type="match status" value="1"/>
</dbReference>
<name>A0A6H1TY07_9CYAN</name>
<feature type="binding site" evidence="7">
    <location>
        <position position="113"/>
    </location>
    <ligand>
        <name>a divalent metal cation</name>
        <dbReference type="ChEBI" id="CHEBI:60240"/>
    </ligand>
</feature>
<comment type="cofactor">
    <cofactor evidence="7">
        <name>a divalent metal cation</name>
        <dbReference type="ChEBI" id="CHEBI:60240"/>
    </cofactor>
</comment>
<dbReference type="UniPathway" id="UPA00251">
    <property type="reaction ID" value="UER00322"/>
</dbReference>
<comment type="pathway">
    <text evidence="1 7">Porphyrin-containing compound metabolism; protoporphyrin-IX biosynthesis; protoporphyrinogen-IX from coproporphyrinogen-III (O2 route): step 1/1.</text>
</comment>
<dbReference type="Proteomes" id="UP000500857">
    <property type="component" value="Chromosome"/>
</dbReference>
<dbReference type="InterPro" id="IPR018375">
    <property type="entry name" value="Coprogen_oxidase_CS"/>
</dbReference>
<evidence type="ECO:0000256" key="6">
    <source>
        <dbReference type="ARBA" id="ARBA00023244"/>
    </source>
</evidence>
<comment type="function">
    <text evidence="7">Involved in the heme and chlorophyll biosynthesis. Catalyzes the aerobic oxidative decarboxylation of propionate groups of rings A and B of coproporphyrinogen-III to yield the vinyl groups in protoporphyrinogen-IX.</text>
</comment>
<dbReference type="GO" id="GO:0042803">
    <property type="term" value="F:protein homodimerization activity"/>
    <property type="evidence" value="ECO:0007669"/>
    <property type="project" value="UniProtKB-UniRule"/>
</dbReference>
<evidence type="ECO:0000256" key="1">
    <source>
        <dbReference type="ARBA" id="ARBA00005168"/>
    </source>
</evidence>
<comment type="subcellular location">
    <subcellularLocation>
        <location evidence="7">Cytoplasm</location>
    </subcellularLocation>
</comment>
<evidence type="ECO:0000256" key="3">
    <source>
        <dbReference type="ARBA" id="ARBA00011738"/>
    </source>
</evidence>
<keyword evidence="7" id="KW-0149">Chlorophyll biosynthesis</keyword>
<dbReference type="HAMAP" id="MF_00333">
    <property type="entry name" value="Coprogen_oxidas"/>
    <property type="match status" value="1"/>
</dbReference>
<evidence type="ECO:0000256" key="4">
    <source>
        <dbReference type="ARBA" id="ARBA00022490"/>
    </source>
</evidence>
<keyword evidence="4 7" id="KW-0963">Cytoplasm</keyword>
<feature type="site" description="Important for dimerization" evidence="7">
    <location>
        <position position="187"/>
    </location>
</feature>
<feature type="active site" description="Proton donor" evidence="7">
    <location>
        <position position="123"/>
    </location>
</feature>